<evidence type="ECO:0000256" key="1">
    <source>
        <dbReference type="SAM" id="MobiDB-lite"/>
    </source>
</evidence>
<dbReference type="EMBL" id="HBUE01288055">
    <property type="protein sequence ID" value="CAG6572750.1"/>
    <property type="molecule type" value="Transcribed_RNA"/>
</dbReference>
<feature type="compositionally biased region" description="Low complexity" evidence="1">
    <location>
        <begin position="7"/>
        <end position="25"/>
    </location>
</feature>
<proteinExistence type="predicted"/>
<feature type="region of interest" description="Disordered" evidence="1">
    <location>
        <begin position="1"/>
        <end position="32"/>
    </location>
</feature>
<evidence type="ECO:0000313" key="2">
    <source>
        <dbReference type="EMBL" id="CAG6521183.1"/>
    </source>
</evidence>
<dbReference type="AlphaFoldDB" id="A0A8D8E092"/>
<name>A0A8D8E092_CULPI</name>
<feature type="region of interest" description="Disordered" evidence="1">
    <location>
        <begin position="64"/>
        <end position="97"/>
    </location>
</feature>
<organism evidence="2">
    <name type="scientific">Culex pipiens</name>
    <name type="common">House mosquito</name>
    <dbReference type="NCBI Taxonomy" id="7175"/>
    <lineage>
        <taxon>Eukaryota</taxon>
        <taxon>Metazoa</taxon>
        <taxon>Ecdysozoa</taxon>
        <taxon>Arthropoda</taxon>
        <taxon>Hexapoda</taxon>
        <taxon>Insecta</taxon>
        <taxon>Pterygota</taxon>
        <taxon>Neoptera</taxon>
        <taxon>Endopterygota</taxon>
        <taxon>Diptera</taxon>
        <taxon>Nematocera</taxon>
        <taxon>Culicoidea</taxon>
        <taxon>Culicidae</taxon>
        <taxon>Culicinae</taxon>
        <taxon>Culicini</taxon>
        <taxon>Culex</taxon>
        <taxon>Culex</taxon>
    </lineage>
</organism>
<accession>A0A8D8E092</accession>
<protein>
    <submittedName>
        <fullName evidence="2">(northern house mosquito) hypothetical protein</fullName>
    </submittedName>
</protein>
<dbReference type="EMBL" id="HBUE01182435">
    <property type="protein sequence ID" value="CAG6521183.1"/>
    <property type="molecule type" value="Transcribed_RNA"/>
</dbReference>
<reference evidence="2" key="1">
    <citation type="submission" date="2021-05" db="EMBL/GenBank/DDBJ databases">
        <authorList>
            <person name="Alioto T."/>
            <person name="Alioto T."/>
            <person name="Gomez Garrido J."/>
        </authorList>
    </citation>
    <scope>NUCLEOTIDE SEQUENCE</scope>
</reference>
<sequence>MSPSPRPVQRAASSSPASRTSSATRKPSTWASVTSSAICARRRSVRPPCCRTIGAACTPVRRCTSAPAVASASRRMGRSIGTGPSAPRKRPPRRRPSEGGFWRIKIIFEGLCGLFCCIRTRNLMLLEHAWFNRRRYITARINQKKIVPDASLCFPF</sequence>